<keyword evidence="1" id="KW-0812">Transmembrane</keyword>
<evidence type="ECO:0000313" key="2">
    <source>
        <dbReference type="EMBL" id="KAH9330302.1"/>
    </source>
</evidence>
<evidence type="ECO:0000313" key="3">
    <source>
        <dbReference type="Proteomes" id="UP000824469"/>
    </source>
</evidence>
<keyword evidence="3" id="KW-1185">Reference proteome</keyword>
<organism evidence="2 3">
    <name type="scientific">Taxus chinensis</name>
    <name type="common">Chinese yew</name>
    <name type="synonym">Taxus wallichiana var. chinensis</name>
    <dbReference type="NCBI Taxonomy" id="29808"/>
    <lineage>
        <taxon>Eukaryota</taxon>
        <taxon>Viridiplantae</taxon>
        <taxon>Streptophyta</taxon>
        <taxon>Embryophyta</taxon>
        <taxon>Tracheophyta</taxon>
        <taxon>Spermatophyta</taxon>
        <taxon>Pinopsida</taxon>
        <taxon>Pinidae</taxon>
        <taxon>Conifers II</taxon>
        <taxon>Cupressales</taxon>
        <taxon>Taxaceae</taxon>
        <taxon>Taxus</taxon>
    </lineage>
</organism>
<protein>
    <submittedName>
        <fullName evidence="2">Uncharacterized protein</fullName>
    </submittedName>
</protein>
<dbReference type="AlphaFoldDB" id="A0AA38GYN4"/>
<keyword evidence="1" id="KW-1133">Transmembrane helix</keyword>
<keyword evidence="1" id="KW-0472">Membrane</keyword>
<feature type="transmembrane region" description="Helical" evidence="1">
    <location>
        <begin position="83"/>
        <end position="101"/>
    </location>
</feature>
<gene>
    <name evidence="2" type="ORF">KI387_002410</name>
</gene>
<comment type="caution">
    <text evidence="2">The sequence shown here is derived from an EMBL/GenBank/DDBJ whole genome shotgun (WGS) entry which is preliminary data.</text>
</comment>
<name>A0AA38GYN4_TAXCH</name>
<evidence type="ECO:0000256" key="1">
    <source>
        <dbReference type="SAM" id="Phobius"/>
    </source>
</evidence>
<dbReference type="PANTHER" id="PTHR33287">
    <property type="entry name" value="OS03G0453550 PROTEIN"/>
    <property type="match status" value="1"/>
</dbReference>
<reference evidence="2 3" key="1">
    <citation type="journal article" date="2021" name="Nat. Plants">
        <title>The Taxus genome provides insights into paclitaxel biosynthesis.</title>
        <authorList>
            <person name="Xiong X."/>
            <person name="Gou J."/>
            <person name="Liao Q."/>
            <person name="Li Y."/>
            <person name="Zhou Q."/>
            <person name="Bi G."/>
            <person name="Li C."/>
            <person name="Du R."/>
            <person name="Wang X."/>
            <person name="Sun T."/>
            <person name="Guo L."/>
            <person name="Liang H."/>
            <person name="Lu P."/>
            <person name="Wu Y."/>
            <person name="Zhang Z."/>
            <person name="Ro D.K."/>
            <person name="Shang Y."/>
            <person name="Huang S."/>
            <person name="Yan J."/>
        </authorList>
    </citation>
    <scope>NUCLEOTIDE SEQUENCE [LARGE SCALE GENOMIC DNA]</scope>
    <source>
        <strain evidence="2">Ta-2019</strain>
    </source>
</reference>
<feature type="transmembrane region" description="Helical" evidence="1">
    <location>
        <begin position="50"/>
        <end position="71"/>
    </location>
</feature>
<proteinExistence type="predicted"/>
<accession>A0AA38GYN4</accession>
<dbReference type="EMBL" id="JAHRHJ020000001">
    <property type="protein sequence ID" value="KAH9330302.1"/>
    <property type="molecule type" value="Genomic_DNA"/>
</dbReference>
<dbReference type="PANTHER" id="PTHR33287:SF11">
    <property type="entry name" value="OS03G0778400 PROTEIN"/>
    <property type="match status" value="1"/>
</dbReference>
<dbReference type="Proteomes" id="UP000824469">
    <property type="component" value="Unassembled WGS sequence"/>
</dbReference>
<sequence length="394" mass="45253">MERAACHPLEQIQKSRAHRLCLQLWENEELILNRRIEQKETRCRNIQSEIYQLLGFYVVFQGVVLTAVFQAAAQPNAKTCKCWWSPFILTAIALVGTVGAVHHKFHLQSEIQNQVEEEKDNSRALFRSIQQLRSEGAKFDLNAHSPRSIRRQETKGEGAWEWEWGCLCGYRGAITLILIVFSSISLLSSRHSVVSVCVADCLGRQCRNEISKKQPKTILRDSKADNGGCAHPMEGEIVIEENVEEDLLFEDMEEILIEPKEEEALEYFNLDMTSIGKAWGEEEENISLEKDVEVSEKVEFLCGQHIAVRSISVKERSLDRLNLDRNSDQVWRRRNTMKENLIEDNVEEHVVENMPEGVAVEKKLQQSDIAAEDENFTIEVCPSQDIEVEEERLQ</sequence>